<keyword evidence="1" id="KW-0812">Transmembrane</keyword>
<keyword evidence="5" id="KW-1185">Reference proteome</keyword>
<dbReference type="RefSeq" id="WP_066483851.1">
    <property type="nucleotide sequence ID" value="NZ_BCNT01000028.1"/>
</dbReference>
<evidence type="ECO:0000256" key="2">
    <source>
        <dbReference type="SAM" id="SignalP"/>
    </source>
</evidence>
<sequence>MPPLPLWRALAALLLAWLWLLPVQAQTAGTQRLPVPALAGRVIDQTHTLGADAQQRLSQQLKALEDGTGAQVVVLMVPTTAPEDIAGYANRVAQDWKIGRRDIGDGLLIVVAKDDRRMRIEVARRLEGAVPDIKAAQIIDQAMKPRFRQDDYAGGLSAAIDQLSLLIRGEELPAPAPRSAAPARSMGDYADFLLPLLFFGFPLAIALARSIFGRGLGSLVVAGLAGAAAFFVTSSLLIAGMAAFFGLLITLLSNLSRIGGGPYISSGSSGGWSSGSSGGGWSSSGGGGFSSGGGGSFGGGGASGDW</sequence>
<dbReference type="InterPro" id="IPR007621">
    <property type="entry name" value="TPM_dom"/>
</dbReference>
<dbReference type="PANTHER" id="PTHR30373">
    <property type="entry name" value="UPF0603 PROTEIN YGCG"/>
    <property type="match status" value="1"/>
</dbReference>
<proteinExistence type="predicted"/>
<accession>A0ABW5UIE6</accession>
<feature type="transmembrane region" description="Helical" evidence="1">
    <location>
        <begin position="219"/>
        <end position="252"/>
    </location>
</feature>
<dbReference type="EMBL" id="JBHUMV010000002">
    <property type="protein sequence ID" value="MFD2753301.1"/>
    <property type="molecule type" value="Genomic_DNA"/>
</dbReference>
<keyword evidence="1" id="KW-1133">Transmembrane helix</keyword>
<protein>
    <submittedName>
        <fullName evidence="4">TPM domain-containing protein</fullName>
    </submittedName>
</protein>
<evidence type="ECO:0000313" key="4">
    <source>
        <dbReference type="EMBL" id="MFD2753301.1"/>
    </source>
</evidence>
<keyword evidence="2" id="KW-0732">Signal</keyword>
<keyword evidence="1" id="KW-0472">Membrane</keyword>
<dbReference type="PANTHER" id="PTHR30373:SF2">
    <property type="entry name" value="UPF0603 PROTEIN YGCG"/>
    <property type="match status" value="1"/>
</dbReference>
<organism evidence="4 5">
    <name type="scientific">Comamonas terrae</name>
    <dbReference type="NCBI Taxonomy" id="673548"/>
    <lineage>
        <taxon>Bacteria</taxon>
        <taxon>Pseudomonadati</taxon>
        <taxon>Pseudomonadota</taxon>
        <taxon>Betaproteobacteria</taxon>
        <taxon>Burkholderiales</taxon>
        <taxon>Comamonadaceae</taxon>
        <taxon>Comamonas</taxon>
    </lineage>
</organism>
<dbReference type="Gene3D" id="3.10.310.50">
    <property type="match status" value="1"/>
</dbReference>
<feature type="chain" id="PRO_5047345093" evidence="2">
    <location>
        <begin position="26"/>
        <end position="306"/>
    </location>
</feature>
<reference evidence="5" key="1">
    <citation type="journal article" date="2019" name="Int. J. Syst. Evol. Microbiol.">
        <title>The Global Catalogue of Microorganisms (GCM) 10K type strain sequencing project: providing services to taxonomists for standard genome sequencing and annotation.</title>
        <authorList>
            <consortium name="The Broad Institute Genomics Platform"/>
            <consortium name="The Broad Institute Genome Sequencing Center for Infectious Disease"/>
            <person name="Wu L."/>
            <person name="Ma J."/>
        </authorList>
    </citation>
    <scope>NUCLEOTIDE SEQUENCE [LARGE SCALE GENOMIC DNA]</scope>
    <source>
        <strain evidence="5">TISTR 1906</strain>
    </source>
</reference>
<evidence type="ECO:0000256" key="1">
    <source>
        <dbReference type="SAM" id="Phobius"/>
    </source>
</evidence>
<comment type="caution">
    <text evidence="4">The sequence shown here is derived from an EMBL/GenBank/DDBJ whole genome shotgun (WGS) entry which is preliminary data.</text>
</comment>
<gene>
    <name evidence="4" type="ORF">ACFSW6_04340</name>
</gene>
<feature type="transmembrane region" description="Helical" evidence="1">
    <location>
        <begin position="192"/>
        <end position="212"/>
    </location>
</feature>
<evidence type="ECO:0000259" key="3">
    <source>
        <dbReference type="Pfam" id="PF04536"/>
    </source>
</evidence>
<dbReference type="Pfam" id="PF04536">
    <property type="entry name" value="TPM_phosphatase"/>
    <property type="match status" value="1"/>
</dbReference>
<dbReference type="Proteomes" id="UP001597463">
    <property type="component" value="Unassembled WGS sequence"/>
</dbReference>
<evidence type="ECO:0000313" key="5">
    <source>
        <dbReference type="Proteomes" id="UP001597463"/>
    </source>
</evidence>
<name>A0ABW5UIE6_9BURK</name>
<feature type="domain" description="TPM" evidence="3">
    <location>
        <begin position="42"/>
        <end position="163"/>
    </location>
</feature>
<feature type="signal peptide" evidence="2">
    <location>
        <begin position="1"/>
        <end position="25"/>
    </location>
</feature>